<accession>A0AAD6YWA1</accession>
<evidence type="ECO:0000256" key="1">
    <source>
        <dbReference type="SAM" id="MobiDB-lite"/>
    </source>
</evidence>
<reference evidence="2" key="1">
    <citation type="submission" date="2023-03" db="EMBL/GenBank/DDBJ databases">
        <title>Massive genome expansion in bonnet fungi (Mycena s.s.) driven by repeated elements and novel gene families across ecological guilds.</title>
        <authorList>
            <consortium name="Lawrence Berkeley National Laboratory"/>
            <person name="Harder C.B."/>
            <person name="Miyauchi S."/>
            <person name="Viragh M."/>
            <person name="Kuo A."/>
            <person name="Thoen E."/>
            <person name="Andreopoulos B."/>
            <person name="Lu D."/>
            <person name="Skrede I."/>
            <person name="Drula E."/>
            <person name="Henrissat B."/>
            <person name="Morin E."/>
            <person name="Kohler A."/>
            <person name="Barry K."/>
            <person name="LaButti K."/>
            <person name="Morin E."/>
            <person name="Salamov A."/>
            <person name="Lipzen A."/>
            <person name="Mereny Z."/>
            <person name="Hegedus B."/>
            <person name="Baldrian P."/>
            <person name="Stursova M."/>
            <person name="Weitz H."/>
            <person name="Taylor A."/>
            <person name="Grigoriev I.V."/>
            <person name="Nagy L.G."/>
            <person name="Martin F."/>
            <person name="Kauserud H."/>
        </authorList>
    </citation>
    <scope>NUCLEOTIDE SEQUENCE</scope>
    <source>
        <strain evidence="2">9144</strain>
    </source>
</reference>
<name>A0AAD6YWA1_9AGAR</name>
<feature type="compositionally biased region" description="Basic and acidic residues" evidence="1">
    <location>
        <begin position="205"/>
        <end position="218"/>
    </location>
</feature>
<gene>
    <name evidence="2" type="ORF">GGX14DRAFT_584282</name>
</gene>
<sequence>MSWRHRYVGCRPFINWMFYDTGIAGRFLRYGMHRQYQTIYACDKQMVWGVVDAGVNRSNATKQNEEAEKDKTVKENGCNTTPESSDALARQFLDMWRFTETGPEFSAGDCSPFKSLRTPSTSSRDPKHYELVIDNDSGTYRPKKELLPVLKKWLAGPRRLGGLGRVRAMDGFSEELKKMKEERKKEKQKLRSLPRSVGKAGAEVGRADAGKEGVERHG</sequence>
<evidence type="ECO:0000313" key="2">
    <source>
        <dbReference type="EMBL" id="KAJ7230686.1"/>
    </source>
</evidence>
<feature type="compositionally biased region" description="Basic and acidic residues" evidence="1">
    <location>
        <begin position="63"/>
        <end position="74"/>
    </location>
</feature>
<feature type="region of interest" description="Disordered" evidence="1">
    <location>
        <begin position="180"/>
        <end position="218"/>
    </location>
</feature>
<feature type="region of interest" description="Disordered" evidence="1">
    <location>
        <begin position="109"/>
        <end position="128"/>
    </location>
</feature>
<feature type="region of interest" description="Disordered" evidence="1">
    <location>
        <begin position="60"/>
        <end position="81"/>
    </location>
</feature>
<dbReference type="EMBL" id="JARJCW010000001">
    <property type="protein sequence ID" value="KAJ7230686.1"/>
    <property type="molecule type" value="Genomic_DNA"/>
</dbReference>
<evidence type="ECO:0000313" key="3">
    <source>
        <dbReference type="Proteomes" id="UP001219525"/>
    </source>
</evidence>
<dbReference type="Proteomes" id="UP001219525">
    <property type="component" value="Unassembled WGS sequence"/>
</dbReference>
<comment type="caution">
    <text evidence="2">The sequence shown here is derived from an EMBL/GenBank/DDBJ whole genome shotgun (WGS) entry which is preliminary data.</text>
</comment>
<protein>
    <submittedName>
        <fullName evidence="2">Uncharacterized protein</fullName>
    </submittedName>
</protein>
<organism evidence="2 3">
    <name type="scientific">Mycena pura</name>
    <dbReference type="NCBI Taxonomy" id="153505"/>
    <lineage>
        <taxon>Eukaryota</taxon>
        <taxon>Fungi</taxon>
        <taxon>Dikarya</taxon>
        <taxon>Basidiomycota</taxon>
        <taxon>Agaricomycotina</taxon>
        <taxon>Agaricomycetes</taxon>
        <taxon>Agaricomycetidae</taxon>
        <taxon>Agaricales</taxon>
        <taxon>Marasmiineae</taxon>
        <taxon>Mycenaceae</taxon>
        <taxon>Mycena</taxon>
    </lineage>
</organism>
<keyword evidence="3" id="KW-1185">Reference proteome</keyword>
<proteinExistence type="predicted"/>
<dbReference type="AlphaFoldDB" id="A0AAD6YWA1"/>